<accession>A0A1X7VWF4</accession>
<gene>
    <name evidence="3" type="primary">100637148</name>
</gene>
<dbReference type="GO" id="GO:0003924">
    <property type="term" value="F:GTPase activity"/>
    <property type="evidence" value="ECO:0007669"/>
    <property type="project" value="InterPro"/>
</dbReference>
<dbReference type="SMART" id="SM00174">
    <property type="entry name" value="RHO"/>
    <property type="match status" value="1"/>
</dbReference>
<dbReference type="SUPFAM" id="SSF52540">
    <property type="entry name" value="P-loop containing nucleoside triphosphate hydrolases"/>
    <property type="match status" value="1"/>
</dbReference>
<evidence type="ECO:0000256" key="1">
    <source>
        <dbReference type="ARBA" id="ARBA00006270"/>
    </source>
</evidence>
<protein>
    <submittedName>
        <fullName evidence="3">Uncharacterized protein</fullName>
    </submittedName>
</protein>
<dbReference type="PROSITE" id="PS51421">
    <property type="entry name" value="RAS"/>
    <property type="match status" value="1"/>
</dbReference>
<sequence length="202" mass="22130">MALADGLLLNNAPDKVILVGDVGVGKTSIFTRFTTGEFKPVGKEAEKQKKWPIKGAEVSITLFDTAGMERHLSTIPHTYFRSAKVLLLVYSIDEKETFDSLTSWAENAVSARVASGQEAIITAIVGNKLDLESSRDVSQERVKNFAHLNEIDEDMIFEVSALENTNLTEMFDTIALKVHPLAAETIAKNSQVSKPSGKKKCC</sequence>
<dbReference type="Gene3D" id="3.40.50.300">
    <property type="entry name" value="P-loop containing nucleotide triphosphate hydrolases"/>
    <property type="match status" value="1"/>
</dbReference>
<dbReference type="InParanoid" id="A0A1X7VWF4"/>
<dbReference type="InterPro" id="IPR005225">
    <property type="entry name" value="Small_GTP-bd"/>
</dbReference>
<comment type="similarity">
    <text evidence="1">Belongs to the small GTPase superfamily. Rab family.</text>
</comment>
<dbReference type="PROSITE" id="PS51419">
    <property type="entry name" value="RAB"/>
    <property type="match status" value="1"/>
</dbReference>
<dbReference type="InterPro" id="IPR027417">
    <property type="entry name" value="P-loop_NTPase"/>
</dbReference>
<dbReference type="SMART" id="SM00175">
    <property type="entry name" value="RAB"/>
    <property type="match status" value="1"/>
</dbReference>
<dbReference type="PANTHER" id="PTHR47978">
    <property type="match status" value="1"/>
</dbReference>
<dbReference type="NCBIfam" id="TIGR00231">
    <property type="entry name" value="small_GTP"/>
    <property type="match status" value="1"/>
</dbReference>
<dbReference type="STRING" id="400682.A0A1X7VWF4"/>
<evidence type="ECO:0000256" key="2">
    <source>
        <dbReference type="ARBA" id="ARBA00022741"/>
    </source>
</evidence>
<dbReference type="EnsemblMetazoa" id="XM_003382411.3">
    <property type="protein sequence ID" value="XP_003382459.1"/>
    <property type="gene ID" value="LOC100637148"/>
</dbReference>
<dbReference type="eggNOG" id="KOG0095">
    <property type="taxonomic scope" value="Eukaryota"/>
</dbReference>
<dbReference type="EnsemblMetazoa" id="Aqu2.1.44196_001">
    <property type="protein sequence ID" value="Aqu2.1.44196_001"/>
    <property type="gene ID" value="Aqu2.1.44196"/>
</dbReference>
<evidence type="ECO:0000313" key="3">
    <source>
        <dbReference type="EnsemblMetazoa" id="Aqu2.1.44196_001"/>
    </source>
</evidence>
<reference evidence="3" key="2">
    <citation type="submission" date="2017-05" db="UniProtKB">
        <authorList>
            <consortium name="EnsemblMetazoa"/>
        </authorList>
    </citation>
    <scope>IDENTIFICATION</scope>
</reference>
<dbReference type="OrthoDB" id="28034at2759"/>
<dbReference type="KEGG" id="aqu:100637148"/>
<dbReference type="GO" id="GO:0005525">
    <property type="term" value="F:GTP binding"/>
    <property type="evidence" value="ECO:0007669"/>
    <property type="project" value="InterPro"/>
</dbReference>
<name>A0A1X7VWF4_AMPQE</name>
<keyword evidence="4" id="KW-1185">Reference proteome</keyword>
<dbReference type="PRINTS" id="PR00449">
    <property type="entry name" value="RASTRNSFRMNG"/>
</dbReference>
<dbReference type="AlphaFoldDB" id="A0A1X7VWF4"/>
<dbReference type="SMART" id="SM00173">
    <property type="entry name" value="RAS"/>
    <property type="match status" value="1"/>
</dbReference>
<keyword evidence="2" id="KW-0547">Nucleotide-binding</keyword>
<dbReference type="OMA" id="MIFEVSA"/>
<dbReference type="InterPro" id="IPR001806">
    <property type="entry name" value="Small_GTPase"/>
</dbReference>
<proteinExistence type="inferred from homology"/>
<organism evidence="3">
    <name type="scientific">Amphimedon queenslandica</name>
    <name type="common">Sponge</name>
    <dbReference type="NCBI Taxonomy" id="400682"/>
    <lineage>
        <taxon>Eukaryota</taxon>
        <taxon>Metazoa</taxon>
        <taxon>Porifera</taxon>
        <taxon>Demospongiae</taxon>
        <taxon>Heteroscleromorpha</taxon>
        <taxon>Haplosclerida</taxon>
        <taxon>Niphatidae</taxon>
        <taxon>Amphimedon</taxon>
    </lineage>
</organism>
<evidence type="ECO:0000313" key="4">
    <source>
        <dbReference type="Proteomes" id="UP000007879"/>
    </source>
</evidence>
<dbReference type="CDD" id="cd00154">
    <property type="entry name" value="Rab"/>
    <property type="match status" value="1"/>
</dbReference>
<dbReference type="Proteomes" id="UP000007879">
    <property type="component" value="Unassembled WGS sequence"/>
</dbReference>
<dbReference type="Pfam" id="PF00071">
    <property type="entry name" value="Ras"/>
    <property type="match status" value="1"/>
</dbReference>
<reference evidence="4" key="1">
    <citation type="journal article" date="2010" name="Nature">
        <title>The Amphimedon queenslandica genome and the evolution of animal complexity.</title>
        <authorList>
            <person name="Srivastava M."/>
            <person name="Simakov O."/>
            <person name="Chapman J."/>
            <person name="Fahey B."/>
            <person name="Gauthier M.E."/>
            <person name="Mitros T."/>
            <person name="Richards G.S."/>
            <person name="Conaco C."/>
            <person name="Dacre M."/>
            <person name="Hellsten U."/>
            <person name="Larroux C."/>
            <person name="Putnam N.H."/>
            <person name="Stanke M."/>
            <person name="Adamska M."/>
            <person name="Darling A."/>
            <person name="Degnan S.M."/>
            <person name="Oakley T.H."/>
            <person name="Plachetzki D.C."/>
            <person name="Zhai Y."/>
            <person name="Adamski M."/>
            <person name="Calcino A."/>
            <person name="Cummins S.F."/>
            <person name="Goodstein D.M."/>
            <person name="Harris C."/>
            <person name="Jackson D.J."/>
            <person name="Leys S.P."/>
            <person name="Shu S."/>
            <person name="Woodcroft B.J."/>
            <person name="Vervoort M."/>
            <person name="Kosik K.S."/>
            <person name="Manning G."/>
            <person name="Degnan B.M."/>
            <person name="Rokhsar D.S."/>
        </authorList>
    </citation>
    <scope>NUCLEOTIDE SEQUENCE [LARGE SCALE GENOMIC DNA]</scope>
</reference>